<comment type="function">
    <text evidence="1">Specifically methylates the guanosine in position 1516 of 16S rRNA.</text>
</comment>
<keyword evidence="1" id="KW-0698">rRNA processing</keyword>
<dbReference type="CDD" id="cd02440">
    <property type="entry name" value="AdoMet_MTases"/>
    <property type="match status" value="1"/>
</dbReference>
<proteinExistence type="inferred from homology"/>
<keyword evidence="3" id="KW-1185">Reference proteome</keyword>
<comment type="caution">
    <text evidence="2">The sequence shown here is derived from an EMBL/GenBank/DDBJ whole genome shotgun (WGS) entry which is preliminary data.</text>
</comment>
<dbReference type="HAMAP" id="MF_01523">
    <property type="entry name" value="16SrRNA_methyltr_J"/>
    <property type="match status" value="1"/>
</dbReference>
<keyword evidence="1 2" id="KW-0489">Methyltransferase</keyword>
<protein>
    <recommendedName>
        <fullName evidence="1">Ribosomal RNA small subunit methyltransferase J</fullName>
        <ecNumber evidence="1">2.1.1.242</ecNumber>
    </recommendedName>
    <alternativeName>
        <fullName evidence="1">16S rRNA m2G1516 methyltransferase</fullName>
    </alternativeName>
    <alternativeName>
        <fullName evidence="1">rRNA (guanine-N(2)-)-methyltransferase</fullName>
    </alternativeName>
</protein>
<keyword evidence="1" id="KW-0949">S-adenosyl-L-methionine</keyword>
<dbReference type="EC" id="2.1.1.242" evidence="1"/>
<feature type="binding site" evidence="1">
    <location>
        <begin position="117"/>
        <end position="118"/>
    </location>
    <ligand>
        <name>S-adenosyl-L-methionine</name>
        <dbReference type="ChEBI" id="CHEBI:59789"/>
    </ligand>
</feature>
<name>A0A0N1JS57_9NEIS</name>
<dbReference type="Gene3D" id="3.40.50.150">
    <property type="entry name" value="Vaccinia Virus protein VP39"/>
    <property type="match status" value="1"/>
</dbReference>
<dbReference type="InterPro" id="IPR007536">
    <property type="entry name" value="16SrRNA_methylTrfase_J"/>
</dbReference>
<dbReference type="GO" id="GO:0008990">
    <property type="term" value="F:rRNA (guanine-N2-)-methyltransferase activity"/>
    <property type="evidence" value="ECO:0007669"/>
    <property type="project" value="UniProtKB-UniRule"/>
</dbReference>
<dbReference type="OrthoDB" id="3191794at2"/>
<comment type="subcellular location">
    <subcellularLocation>
        <location evidence="1">Cytoplasm</location>
    </subcellularLocation>
</comment>
<sequence>MSVTIGVLATADPELEALSMAYGLNPLTAPPSEGQYLLWLDGQLQLAEVGEKGRVCVDLVAGAQAHRRKFGGGRGQPVAKAVGLKGGNTPSVLDATAGLGRDAFVLASLGCAVTLLERNPVVCALLRDGLRRAALDAETAPIVARMSLHQAAAQSWLEAAAPQSFDVVFLDPMFPEPEKRARAKKEMAAFQSLIGGDFDSDALLAPARAVARQRVVVKRPRAAPWLAGSKPDFGYDGESTRFDAYLPIKPQGAPD</sequence>
<dbReference type="GO" id="GO:0005737">
    <property type="term" value="C:cytoplasm"/>
    <property type="evidence" value="ECO:0007669"/>
    <property type="project" value="UniProtKB-SubCell"/>
</dbReference>
<keyword evidence="1" id="KW-0963">Cytoplasm</keyword>
<feature type="binding site" evidence="1">
    <location>
        <position position="171"/>
    </location>
    <ligand>
        <name>S-adenosyl-L-methionine</name>
        <dbReference type="ChEBI" id="CHEBI:59789"/>
    </ligand>
</feature>
<dbReference type="InterPro" id="IPR029063">
    <property type="entry name" value="SAM-dependent_MTases_sf"/>
</dbReference>
<dbReference type="PANTHER" id="PTHR36112">
    <property type="entry name" value="RIBOSOMAL RNA SMALL SUBUNIT METHYLTRANSFERASE J"/>
    <property type="match status" value="1"/>
</dbReference>
<dbReference type="STRING" id="857265.WG78_16055"/>
<evidence type="ECO:0000313" key="2">
    <source>
        <dbReference type="EMBL" id="KPC50824.1"/>
    </source>
</evidence>
<comment type="catalytic activity">
    <reaction evidence="1">
        <text>guanosine(1516) in 16S rRNA + S-adenosyl-L-methionine = N(2)-methylguanosine(1516) in 16S rRNA + S-adenosyl-L-homocysteine + H(+)</text>
        <dbReference type="Rhea" id="RHEA:43220"/>
        <dbReference type="Rhea" id="RHEA-COMP:10412"/>
        <dbReference type="Rhea" id="RHEA-COMP:10413"/>
        <dbReference type="ChEBI" id="CHEBI:15378"/>
        <dbReference type="ChEBI" id="CHEBI:57856"/>
        <dbReference type="ChEBI" id="CHEBI:59789"/>
        <dbReference type="ChEBI" id="CHEBI:74269"/>
        <dbReference type="ChEBI" id="CHEBI:74481"/>
        <dbReference type="EC" id="2.1.1.242"/>
    </reaction>
</comment>
<accession>A0A0N1JS57</accession>
<dbReference type="PANTHER" id="PTHR36112:SF1">
    <property type="entry name" value="RIBOSOMAL RNA SMALL SUBUNIT METHYLTRANSFERASE J"/>
    <property type="match status" value="1"/>
</dbReference>
<dbReference type="EMBL" id="LAQT01000026">
    <property type="protein sequence ID" value="KPC50824.1"/>
    <property type="molecule type" value="Genomic_DNA"/>
</dbReference>
<reference evidence="2 3" key="1">
    <citation type="submission" date="2015-07" db="EMBL/GenBank/DDBJ databases">
        <title>Draft genome sequence of the Amantichitinum ursilacus IGB-41, a new chitin-degrading bacterium.</title>
        <authorList>
            <person name="Kirstahler P."/>
            <person name="Guenther M."/>
            <person name="Grumaz C."/>
            <person name="Rupp S."/>
            <person name="Zibek S."/>
            <person name="Sohn K."/>
        </authorList>
    </citation>
    <scope>NUCLEOTIDE SEQUENCE [LARGE SCALE GENOMIC DNA]</scope>
    <source>
        <strain evidence="2 3">IGB-41</strain>
    </source>
</reference>
<organism evidence="2 3">
    <name type="scientific">Amantichitinum ursilacus</name>
    <dbReference type="NCBI Taxonomy" id="857265"/>
    <lineage>
        <taxon>Bacteria</taxon>
        <taxon>Pseudomonadati</taxon>
        <taxon>Pseudomonadota</taxon>
        <taxon>Betaproteobacteria</taxon>
        <taxon>Neisseriales</taxon>
        <taxon>Chitinibacteraceae</taxon>
        <taxon>Amantichitinum</taxon>
    </lineage>
</organism>
<dbReference type="Pfam" id="PF04445">
    <property type="entry name" value="SAM_MT"/>
    <property type="match status" value="1"/>
</dbReference>
<comment type="similarity">
    <text evidence="1">Belongs to the methyltransferase superfamily. RsmJ family.</text>
</comment>
<keyword evidence="1 2" id="KW-0808">Transferase</keyword>
<dbReference type="AlphaFoldDB" id="A0A0N1JS57"/>
<dbReference type="SUPFAM" id="SSF53335">
    <property type="entry name" value="S-adenosyl-L-methionine-dependent methyltransferases"/>
    <property type="match status" value="1"/>
</dbReference>
<comment type="caution">
    <text evidence="1">Lacks conserved residue(s) required for the propagation of feature annotation.</text>
</comment>
<evidence type="ECO:0000313" key="3">
    <source>
        <dbReference type="Proteomes" id="UP000037939"/>
    </source>
</evidence>
<evidence type="ECO:0000256" key="1">
    <source>
        <dbReference type="HAMAP-Rule" id="MF_01523"/>
    </source>
</evidence>
<dbReference type="RefSeq" id="WP_053938825.1">
    <property type="nucleotide sequence ID" value="NZ_LAQT01000026.1"/>
</dbReference>
<gene>
    <name evidence="1 2" type="primary">rsmJ</name>
    <name evidence="2" type="ORF">WG78_16055</name>
</gene>
<dbReference type="Proteomes" id="UP000037939">
    <property type="component" value="Unassembled WGS sequence"/>
</dbReference>
<dbReference type="PATRIC" id="fig|857265.3.peg.3290"/>
<feature type="binding site" evidence="1">
    <location>
        <begin position="101"/>
        <end position="102"/>
    </location>
    <ligand>
        <name>S-adenosyl-L-methionine</name>
        <dbReference type="ChEBI" id="CHEBI:59789"/>
    </ligand>
</feature>